<keyword evidence="2" id="KW-1185">Reference proteome</keyword>
<dbReference type="RefSeq" id="WP_151080250.1">
    <property type="nucleotide sequence ID" value="NZ_CP047647.1"/>
</dbReference>
<comment type="caution">
    <text evidence="1">The sequence shown here is derived from an EMBL/GenBank/DDBJ whole genome shotgun (WGS) entry which is preliminary data.</text>
</comment>
<dbReference type="PANTHER" id="PTHR48100">
    <property type="entry name" value="BROAD-SPECIFICITY PHOSPHATASE YOR283W-RELATED"/>
    <property type="match status" value="1"/>
</dbReference>
<evidence type="ECO:0000313" key="2">
    <source>
        <dbReference type="Proteomes" id="UP000326380"/>
    </source>
</evidence>
<sequence length="204" mass="23452">MVKKIYLIRHGQTYFNVRGIVQGSGVDAPLNETGHQQATQFHASYGHMPFARVYTSTLMRTHQSVQPFLDAGLPQEQHRALDEISWGHREGTRITPEEDIEYHGLLRAWQRGETHLALRGGESPEQVAARQRPFIDEVLRGRPDEDTILVCMHGRAMRVLLCQLLNYPLSAMDLFEHRNLCLYRVHYTGSMFSIRSFLDTQHLG</sequence>
<dbReference type="AlphaFoldDB" id="A0A7L5A156"/>
<organism evidence="1 2">
    <name type="scientific">Hymenobacter busanensis</name>
    <dbReference type="NCBI Taxonomy" id="2607656"/>
    <lineage>
        <taxon>Bacteria</taxon>
        <taxon>Pseudomonadati</taxon>
        <taxon>Bacteroidota</taxon>
        <taxon>Cytophagia</taxon>
        <taxon>Cytophagales</taxon>
        <taxon>Hymenobacteraceae</taxon>
        <taxon>Hymenobacter</taxon>
    </lineage>
</organism>
<dbReference type="Proteomes" id="UP000326380">
    <property type="component" value="Unassembled WGS sequence"/>
</dbReference>
<dbReference type="SUPFAM" id="SSF53254">
    <property type="entry name" value="Phosphoglycerate mutase-like"/>
    <property type="match status" value="1"/>
</dbReference>
<accession>A0A7L5A156</accession>
<dbReference type="GO" id="GO:0016791">
    <property type="term" value="F:phosphatase activity"/>
    <property type="evidence" value="ECO:0007669"/>
    <property type="project" value="TreeGrafter"/>
</dbReference>
<dbReference type="InterPro" id="IPR029033">
    <property type="entry name" value="His_PPase_superfam"/>
</dbReference>
<dbReference type="InterPro" id="IPR050275">
    <property type="entry name" value="PGM_Phosphatase"/>
</dbReference>
<dbReference type="SMART" id="SM00855">
    <property type="entry name" value="PGAM"/>
    <property type="match status" value="1"/>
</dbReference>
<dbReference type="Pfam" id="PF00300">
    <property type="entry name" value="His_Phos_1"/>
    <property type="match status" value="1"/>
</dbReference>
<dbReference type="InterPro" id="IPR013078">
    <property type="entry name" value="His_Pase_superF_clade-1"/>
</dbReference>
<dbReference type="EMBL" id="VTWU01000007">
    <property type="protein sequence ID" value="KAA9327068.1"/>
    <property type="molecule type" value="Genomic_DNA"/>
</dbReference>
<gene>
    <name evidence="1" type="ORF">F0P96_17670</name>
</gene>
<protein>
    <submittedName>
        <fullName evidence="1">Histidine phosphatase family protein</fullName>
    </submittedName>
</protein>
<dbReference type="Gene3D" id="3.40.50.1240">
    <property type="entry name" value="Phosphoglycerate mutase-like"/>
    <property type="match status" value="1"/>
</dbReference>
<name>A0A7L5A156_9BACT</name>
<proteinExistence type="predicted"/>
<dbReference type="CDD" id="cd07067">
    <property type="entry name" value="HP_PGM_like"/>
    <property type="match status" value="1"/>
</dbReference>
<evidence type="ECO:0000313" key="1">
    <source>
        <dbReference type="EMBL" id="KAA9327068.1"/>
    </source>
</evidence>
<dbReference type="PIRSF" id="PIRSF000709">
    <property type="entry name" value="6PFK_2-Ptase"/>
    <property type="match status" value="1"/>
</dbReference>
<reference evidence="1 2" key="1">
    <citation type="submission" date="2019-09" db="EMBL/GenBank/DDBJ databases">
        <title>Genome sequence of Hymenobacter sp. M3.</title>
        <authorList>
            <person name="Srinivasan S."/>
        </authorList>
    </citation>
    <scope>NUCLEOTIDE SEQUENCE [LARGE SCALE GENOMIC DNA]</scope>
    <source>
        <strain evidence="1 2">M3</strain>
    </source>
</reference>